<dbReference type="InParanoid" id="E8N5W4"/>
<evidence type="ECO:0000256" key="1">
    <source>
        <dbReference type="ARBA" id="ARBA00004651"/>
    </source>
</evidence>
<dbReference type="eggNOG" id="COG0598">
    <property type="taxonomic scope" value="Bacteria"/>
</dbReference>
<dbReference type="Gene3D" id="3.30.460.20">
    <property type="entry name" value="CorA soluble domain-like"/>
    <property type="match status" value="1"/>
</dbReference>
<dbReference type="GO" id="GO:0005886">
    <property type="term" value="C:plasma membrane"/>
    <property type="evidence" value="ECO:0007669"/>
    <property type="project" value="UniProtKB-SubCell"/>
</dbReference>
<reference evidence="9 10" key="1">
    <citation type="submission" date="2010-12" db="EMBL/GenBank/DDBJ databases">
        <title>Whole genome sequence of Anaerolinea thermophila UNI-1.</title>
        <authorList>
            <person name="Narita-Yamada S."/>
            <person name="Kishi E."/>
            <person name="Watanabe Y."/>
            <person name="Takasaki K."/>
            <person name="Ankai A."/>
            <person name="Oguchi A."/>
            <person name="Fukui S."/>
            <person name="Takahashi M."/>
            <person name="Yashiro I."/>
            <person name="Hosoyama A."/>
            <person name="Sekiguchi Y."/>
            <person name="Hanada S."/>
            <person name="Fujita N."/>
        </authorList>
    </citation>
    <scope>NUCLEOTIDE SEQUENCE [LARGE SCALE GENOMIC DNA]</scope>
    <source>
        <strain evidence="10">DSM 14523 / JCM 11388 / NBRC 100420 / UNI-1</strain>
    </source>
</reference>
<keyword evidence="6 8" id="KW-1133">Transmembrane helix</keyword>
<dbReference type="EMBL" id="AP012029">
    <property type="protein sequence ID" value="BAJ63828.1"/>
    <property type="molecule type" value="Genomic_DNA"/>
</dbReference>
<dbReference type="FunCoup" id="E8N5W4">
    <property type="interactions" value="211"/>
</dbReference>
<dbReference type="GO" id="GO:0015087">
    <property type="term" value="F:cobalt ion transmembrane transporter activity"/>
    <property type="evidence" value="ECO:0007669"/>
    <property type="project" value="UniProtKB-UniRule"/>
</dbReference>
<keyword evidence="5 8" id="KW-0812">Transmembrane</keyword>
<evidence type="ECO:0000256" key="4">
    <source>
        <dbReference type="ARBA" id="ARBA00022475"/>
    </source>
</evidence>
<feature type="transmembrane region" description="Helical" evidence="8">
    <location>
        <begin position="300"/>
        <end position="320"/>
    </location>
</feature>
<evidence type="ECO:0000256" key="3">
    <source>
        <dbReference type="ARBA" id="ARBA00022448"/>
    </source>
</evidence>
<dbReference type="PANTHER" id="PTHR46494:SF1">
    <property type="entry name" value="CORA FAMILY METAL ION TRANSPORTER (EUROFUNG)"/>
    <property type="match status" value="1"/>
</dbReference>
<dbReference type="STRING" id="926569.ANT_18020"/>
<dbReference type="OrthoDB" id="9803416at2"/>
<organism evidence="9 10">
    <name type="scientific">Anaerolinea thermophila (strain DSM 14523 / JCM 11388 / NBRC 100420 / UNI-1)</name>
    <dbReference type="NCBI Taxonomy" id="926569"/>
    <lineage>
        <taxon>Bacteria</taxon>
        <taxon>Bacillati</taxon>
        <taxon>Chloroflexota</taxon>
        <taxon>Anaerolineae</taxon>
        <taxon>Anaerolineales</taxon>
        <taxon>Anaerolineaceae</taxon>
        <taxon>Anaerolinea</taxon>
    </lineage>
</organism>
<dbReference type="KEGG" id="atm:ANT_18020"/>
<dbReference type="GO" id="GO:0050897">
    <property type="term" value="F:cobalt ion binding"/>
    <property type="evidence" value="ECO:0007669"/>
    <property type="project" value="TreeGrafter"/>
</dbReference>
<evidence type="ECO:0000256" key="2">
    <source>
        <dbReference type="ARBA" id="ARBA00009765"/>
    </source>
</evidence>
<accession>E8N5W4</accession>
<sequence>MIRSVYYTNHHIIPQTNLSIEEIHRALQDPEGLLWVCLSAPTEEELQTILGNLFHFHPLAIEDCTSHGYQVSKIDEFRDYLFIVMHALPSGKFWEISEPIEVDIFLGKNYVVSVTHESYVSPIETVWKHLEKDERLITRGSDFLCHAILDHLVDDYLPVLDEIDEQIEFLEDQVLQSPTPDVLSKTLEMKHALMSMRRLVAPQREIMNRLSRDEFPMIDQQSKIYFRDIYDHLVRLQDLSESLRDIVTGILDIYLNSTSLRLNEIMKALTIVSTIFLPLSFVAGVYGMNFIHMPELGWRYGYLMVWVIFFLIASGMILFFKKRNWF</sequence>
<gene>
    <name evidence="8" type="primary">corA</name>
    <name evidence="9" type="ordered locus">ANT_18020</name>
</gene>
<feature type="transmembrane region" description="Helical" evidence="8">
    <location>
        <begin position="268"/>
        <end position="288"/>
    </location>
</feature>
<dbReference type="HOGENOM" id="CLU_007127_0_0_0"/>
<keyword evidence="8" id="KW-0460">Magnesium</keyword>
<comment type="similarity">
    <text evidence="2 8">Belongs to the CorA metal ion transporter (MIT) (TC 1.A.35) family.</text>
</comment>
<proteinExistence type="inferred from homology"/>
<comment type="function">
    <text evidence="8">Mediates influx of magnesium ions.</text>
</comment>
<dbReference type="InterPro" id="IPR045861">
    <property type="entry name" value="CorA_cytoplasmic_dom"/>
</dbReference>
<evidence type="ECO:0000313" key="10">
    <source>
        <dbReference type="Proteomes" id="UP000008922"/>
    </source>
</evidence>
<dbReference type="AlphaFoldDB" id="E8N5W4"/>
<dbReference type="Gene3D" id="1.20.58.340">
    <property type="entry name" value="Magnesium transport protein CorA, transmembrane region"/>
    <property type="match status" value="2"/>
</dbReference>
<evidence type="ECO:0000256" key="8">
    <source>
        <dbReference type="RuleBase" id="RU362010"/>
    </source>
</evidence>
<dbReference type="InterPro" id="IPR002523">
    <property type="entry name" value="MgTranspt_CorA/ZnTranspt_ZntB"/>
</dbReference>
<dbReference type="PANTHER" id="PTHR46494">
    <property type="entry name" value="CORA FAMILY METAL ION TRANSPORTER (EUROFUNG)"/>
    <property type="match status" value="1"/>
</dbReference>
<dbReference type="FunFam" id="1.20.58.340:FF:000012">
    <property type="entry name" value="Magnesium transport protein CorA"/>
    <property type="match status" value="1"/>
</dbReference>
<protein>
    <recommendedName>
        <fullName evidence="8">Magnesium transport protein CorA</fullName>
    </recommendedName>
</protein>
<dbReference type="NCBIfam" id="TIGR00383">
    <property type="entry name" value="corA"/>
    <property type="match status" value="1"/>
</dbReference>
<evidence type="ECO:0000256" key="5">
    <source>
        <dbReference type="ARBA" id="ARBA00022692"/>
    </source>
</evidence>
<keyword evidence="8" id="KW-0406">Ion transport</keyword>
<dbReference type="InterPro" id="IPR004488">
    <property type="entry name" value="Mg/Co-transport_prot_CorA"/>
</dbReference>
<dbReference type="CDD" id="cd12822">
    <property type="entry name" value="TmCorA-like"/>
    <property type="match status" value="1"/>
</dbReference>
<keyword evidence="7 8" id="KW-0472">Membrane</keyword>
<keyword evidence="4 8" id="KW-1003">Cell membrane</keyword>
<keyword evidence="3 8" id="KW-0813">Transport</keyword>
<comment type="subcellular location">
    <subcellularLocation>
        <location evidence="1">Cell membrane</location>
        <topology evidence="1">Multi-pass membrane protein</topology>
    </subcellularLocation>
    <subcellularLocation>
        <location evidence="8">Membrane</location>
        <topology evidence="8">Multi-pass membrane protein</topology>
    </subcellularLocation>
</comment>
<dbReference type="RefSeq" id="WP_013560206.1">
    <property type="nucleotide sequence ID" value="NC_014960.1"/>
</dbReference>
<evidence type="ECO:0000256" key="6">
    <source>
        <dbReference type="ARBA" id="ARBA00022989"/>
    </source>
</evidence>
<dbReference type="Proteomes" id="UP000008922">
    <property type="component" value="Chromosome"/>
</dbReference>
<evidence type="ECO:0000256" key="7">
    <source>
        <dbReference type="ARBA" id="ARBA00023136"/>
    </source>
</evidence>
<dbReference type="SUPFAM" id="SSF143865">
    <property type="entry name" value="CorA soluble domain-like"/>
    <property type="match status" value="1"/>
</dbReference>
<dbReference type="Pfam" id="PF01544">
    <property type="entry name" value="CorA"/>
    <property type="match status" value="1"/>
</dbReference>
<dbReference type="GO" id="GO:0000287">
    <property type="term" value="F:magnesium ion binding"/>
    <property type="evidence" value="ECO:0007669"/>
    <property type="project" value="TreeGrafter"/>
</dbReference>
<keyword evidence="10" id="KW-1185">Reference proteome</keyword>
<evidence type="ECO:0000313" key="9">
    <source>
        <dbReference type="EMBL" id="BAJ63828.1"/>
    </source>
</evidence>
<name>E8N5W4_ANATU</name>
<dbReference type="GO" id="GO:0015095">
    <property type="term" value="F:magnesium ion transmembrane transporter activity"/>
    <property type="evidence" value="ECO:0007669"/>
    <property type="project" value="UniProtKB-UniRule"/>
</dbReference>
<dbReference type="InterPro" id="IPR045863">
    <property type="entry name" value="CorA_TM1_TM2"/>
</dbReference>
<dbReference type="SUPFAM" id="SSF144083">
    <property type="entry name" value="Magnesium transport protein CorA, transmembrane region"/>
    <property type="match status" value="1"/>
</dbReference>